<comment type="caution">
    <text evidence="2">The sequence shown here is derived from an EMBL/GenBank/DDBJ whole genome shotgun (WGS) entry which is preliminary data.</text>
</comment>
<sequence>MISWPSSPVIRVSRPLPATAGRGRAPIFRDEWSRRCRIRASNGLSLGRERTPVGFFTATRKPEASEIGYWVDPQFWGRSIAGHMIPQGVSLLADQGATAFIARALRNNTGSLKLLERYGFTTQGTDAEDLVTLALRIAPNTYRSADSEVSEDGL</sequence>
<dbReference type="Proteomes" id="UP000252167">
    <property type="component" value="Unassembled WGS sequence"/>
</dbReference>
<dbReference type="Pfam" id="PF13302">
    <property type="entry name" value="Acetyltransf_3"/>
    <property type="match status" value="1"/>
</dbReference>
<dbReference type="Gene3D" id="3.40.630.30">
    <property type="match status" value="1"/>
</dbReference>
<accession>A0A365YIK9</accession>
<dbReference type="InterPro" id="IPR000182">
    <property type="entry name" value="GNAT_dom"/>
</dbReference>
<name>A0A365YIK9_9MICC</name>
<evidence type="ECO:0000259" key="1">
    <source>
        <dbReference type="PROSITE" id="PS51186"/>
    </source>
</evidence>
<keyword evidence="3" id="KW-1185">Reference proteome</keyword>
<proteinExistence type="predicted"/>
<evidence type="ECO:0000313" key="3">
    <source>
        <dbReference type="Proteomes" id="UP000252167"/>
    </source>
</evidence>
<dbReference type="PROSITE" id="PS51186">
    <property type="entry name" value="GNAT"/>
    <property type="match status" value="1"/>
</dbReference>
<organism evidence="2 3">
    <name type="scientific">Glutamicibacter soli</name>
    <dbReference type="NCBI Taxonomy" id="453836"/>
    <lineage>
        <taxon>Bacteria</taxon>
        <taxon>Bacillati</taxon>
        <taxon>Actinomycetota</taxon>
        <taxon>Actinomycetes</taxon>
        <taxon>Micrococcales</taxon>
        <taxon>Micrococcaceae</taxon>
        <taxon>Glutamicibacter</taxon>
    </lineage>
</organism>
<dbReference type="GO" id="GO:0016747">
    <property type="term" value="F:acyltransferase activity, transferring groups other than amino-acyl groups"/>
    <property type="evidence" value="ECO:0007669"/>
    <property type="project" value="InterPro"/>
</dbReference>
<dbReference type="SUPFAM" id="SSF55729">
    <property type="entry name" value="Acyl-CoA N-acyltransferases (Nat)"/>
    <property type="match status" value="1"/>
</dbReference>
<protein>
    <recommendedName>
        <fullName evidence="1">N-acetyltransferase domain-containing protein</fullName>
    </recommendedName>
</protein>
<dbReference type="InterPro" id="IPR016181">
    <property type="entry name" value="Acyl_CoA_acyltransferase"/>
</dbReference>
<dbReference type="AlphaFoldDB" id="A0A365YIK9"/>
<reference evidence="2 3" key="1">
    <citation type="submission" date="2018-01" db="EMBL/GenBank/DDBJ databases">
        <title>Glutamicibacter soli strain NHPC-3 Whole genome sequence and assembly.</title>
        <authorList>
            <person name="Choudhury P."/>
            <person name="Gupta D."/>
            <person name="Sengupta K."/>
            <person name="Jawed A."/>
            <person name="Sultana N."/>
            <person name="Saha P."/>
        </authorList>
    </citation>
    <scope>NUCLEOTIDE SEQUENCE [LARGE SCALE GENOMIC DNA]</scope>
    <source>
        <strain evidence="2 3">NHPC-3</strain>
    </source>
</reference>
<feature type="domain" description="N-acetyltransferase" evidence="1">
    <location>
        <begin position="1"/>
        <end position="142"/>
    </location>
</feature>
<evidence type="ECO:0000313" key="2">
    <source>
        <dbReference type="EMBL" id="RBM02545.1"/>
    </source>
</evidence>
<gene>
    <name evidence="2" type="ORF">C1H84_03660</name>
</gene>
<dbReference type="EMBL" id="POAF01000002">
    <property type="protein sequence ID" value="RBM02545.1"/>
    <property type="molecule type" value="Genomic_DNA"/>
</dbReference>